<dbReference type="EMBL" id="HBUF01012244">
    <property type="protein sequence ID" value="CAG6608573.1"/>
    <property type="molecule type" value="Transcribed_RNA"/>
</dbReference>
<evidence type="ECO:0000313" key="2">
    <source>
        <dbReference type="EMBL" id="CAG6608576.1"/>
    </source>
</evidence>
<dbReference type="EMBL" id="HBUF01403967">
    <property type="protein sequence ID" value="CAG6737611.1"/>
    <property type="molecule type" value="Transcribed_RNA"/>
</dbReference>
<organism evidence="2">
    <name type="scientific">Cacopsylla melanoneura</name>
    <dbReference type="NCBI Taxonomy" id="428564"/>
    <lineage>
        <taxon>Eukaryota</taxon>
        <taxon>Metazoa</taxon>
        <taxon>Ecdysozoa</taxon>
        <taxon>Arthropoda</taxon>
        <taxon>Hexapoda</taxon>
        <taxon>Insecta</taxon>
        <taxon>Pterygota</taxon>
        <taxon>Neoptera</taxon>
        <taxon>Paraneoptera</taxon>
        <taxon>Hemiptera</taxon>
        <taxon>Sternorrhyncha</taxon>
        <taxon>Psylloidea</taxon>
        <taxon>Psyllidae</taxon>
        <taxon>Psyllinae</taxon>
        <taxon>Cacopsylla</taxon>
    </lineage>
</organism>
<protein>
    <submittedName>
        <fullName evidence="2">Uncharacterized protein</fullName>
    </submittedName>
</protein>
<dbReference type="EMBL" id="HBUF01574754">
    <property type="protein sequence ID" value="CAG6767890.1"/>
    <property type="molecule type" value="Transcribed_RNA"/>
</dbReference>
<dbReference type="AlphaFoldDB" id="A0A8D8LGC5"/>
<dbReference type="EMBL" id="HBUF01012245">
    <property type="protein sequence ID" value="CAG6608576.1"/>
    <property type="molecule type" value="Transcribed_RNA"/>
</dbReference>
<keyword evidence="1" id="KW-1133">Transmembrane helix</keyword>
<feature type="transmembrane region" description="Helical" evidence="1">
    <location>
        <begin position="6"/>
        <end position="34"/>
    </location>
</feature>
<feature type="transmembrane region" description="Helical" evidence="1">
    <location>
        <begin position="55"/>
        <end position="78"/>
    </location>
</feature>
<dbReference type="EMBL" id="HBUF01226085">
    <property type="protein sequence ID" value="CAG6671424.1"/>
    <property type="molecule type" value="Transcribed_RNA"/>
</dbReference>
<name>A0A8D8LGC5_9HEMI</name>
<accession>A0A8D8LGC5</accession>
<proteinExistence type="predicted"/>
<sequence>MSSFAYIATPPCVLIVLEKCVISLYPFIFMWSKVSKSCQCSVMRRIWGFSFVRKFSRIGTFFAMHCMFWCIILVLSFICISSVCFSVFCFFHVICLFAGKMSFLVGLVVLFVVF</sequence>
<keyword evidence="1" id="KW-0472">Membrane</keyword>
<dbReference type="EMBL" id="HBUF01574755">
    <property type="protein sequence ID" value="CAG6767891.1"/>
    <property type="molecule type" value="Transcribed_RNA"/>
</dbReference>
<reference evidence="2" key="1">
    <citation type="submission" date="2021-05" db="EMBL/GenBank/DDBJ databases">
        <authorList>
            <person name="Alioto T."/>
            <person name="Alioto T."/>
            <person name="Gomez Garrido J."/>
        </authorList>
    </citation>
    <scope>NUCLEOTIDE SEQUENCE</scope>
</reference>
<dbReference type="EMBL" id="HBUF01403968">
    <property type="protein sequence ID" value="CAG6737612.1"/>
    <property type="molecule type" value="Transcribed_RNA"/>
</dbReference>
<feature type="transmembrane region" description="Helical" evidence="1">
    <location>
        <begin position="90"/>
        <end position="113"/>
    </location>
</feature>
<dbReference type="EMBL" id="HBUF01226086">
    <property type="protein sequence ID" value="CAG6671425.1"/>
    <property type="molecule type" value="Transcribed_RNA"/>
</dbReference>
<evidence type="ECO:0000256" key="1">
    <source>
        <dbReference type="SAM" id="Phobius"/>
    </source>
</evidence>
<dbReference type="EMBL" id="HBUF01012246">
    <property type="protein sequence ID" value="CAG6608579.1"/>
    <property type="molecule type" value="Transcribed_RNA"/>
</dbReference>
<keyword evidence="1" id="KW-0812">Transmembrane</keyword>